<dbReference type="EMBL" id="BARV01032341">
    <property type="protein sequence ID" value="GAI33461.1"/>
    <property type="molecule type" value="Genomic_DNA"/>
</dbReference>
<reference evidence="4" key="1">
    <citation type="journal article" date="2014" name="Front. Microbiol.">
        <title>High frequency of phylogenetically diverse reductive dehalogenase-homologous genes in deep subseafloor sedimentary metagenomes.</title>
        <authorList>
            <person name="Kawai M."/>
            <person name="Futagami T."/>
            <person name="Toyoda A."/>
            <person name="Takaki Y."/>
            <person name="Nishi S."/>
            <person name="Hori S."/>
            <person name="Arai W."/>
            <person name="Tsubouchi T."/>
            <person name="Morono Y."/>
            <person name="Uchiyama I."/>
            <person name="Ito T."/>
            <person name="Fujiyama A."/>
            <person name="Inagaki F."/>
            <person name="Takami H."/>
        </authorList>
    </citation>
    <scope>NUCLEOTIDE SEQUENCE</scope>
    <source>
        <strain evidence="4">Expedition CK06-06</strain>
    </source>
</reference>
<comment type="caution">
    <text evidence="4">The sequence shown here is derived from an EMBL/GenBank/DDBJ whole genome shotgun (WGS) entry which is preliminary data.</text>
</comment>
<evidence type="ECO:0000256" key="1">
    <source>
        <dbReference type="ARBA" id="ARBA00007118"/>
    </source>
</evidence>
<dbReference type="PANTHER" id="PTHR43673">
    <property type="entry name" value="NAD(P)H NITROREDUCTASE YDGI-RELATED"/>
    <property type="match status" value="1"/>
</dbReference>
<sequence length="102" mass="11191">VGEAPVVIAAVALEPDYVMRCGVPAYAVDLAIAVDHITLQAVELRLGTCWIGAFYQDQVREILKIPDDCKVVALLPVGYPATSRGLKNRKSLKEIICYETFK</sequence>
<comment type="similarity">
    <text evidence="1">Belongs to the nitroreductase family.</text>
</comment>
<dbReference type="Pfam" id="PF00881">
    <property type="entry name" value="Nitroreductase"/>
    <property type="match status" value="1"/>
</dbReference>
<protein>
    <recommendedName>
        <fullName evidence="3">Nitroreductase domain-containing protein</fullName>
    </recommendedName>
</protein>
<dbReference type="Gene3D" id="3.40.109.10">
    <property type="entry name" value="NADH Oxidase"/>
    <property type="match status" value="1"/>
</dbReference>
<organism evidence="4">
    <name type="scientific">marine sediment metagenome</name>
    <dbReference type="NCBI Taxonomy" id="412755"/>
    <lineage>
        <taxon>unclassified sequences</taxon>
        <taxon>metagenomes</taxon>
        <taxon>ecological metagenomes</taxon>
    </lineage>
</organism>
<dbReference type="InterPro" id="IPR029479">
    <property type="entry name" value="Nitroreductase"/>
</dbReference>
<evidence type="ECO:0000313" key="4">
    <source>
        <dbReference type="EMBL" id="GAI33461.1"/>
    </source>
</evidence>
<dbReference type="AlphaFoldDB" id="X1NTD8"/>
<gene>
    <name evidence="4" type="ORF">S06H3_51009</name>
</gene>
<keyword evidence="2" id="KW-0560">Oxidoreductase</keyword>
<dbReference type="InterPro" id="IPR000415">
    <property type="entry name" value="Nitroreductase-like"/>
</dbReference>
<dbReference type="SUPFAM" id="SSF55469">
    <property type="entry name" value="FMN-dependent nitroreductase-like"/>
    <property type="match status" value="1"/>
</dbReference>
<proteinExistence type="inferred from homology"/>
<name>X1NTD8_9ZZZZ</name>
<evidence type="ECO:0000259" key="3">
    <source>
        <dbReference type="Pfam" id="PF00881"/>
    </source>
</evidence>
<evidence type="ECO:0000256" key="2">
    <source>
        <dbReference type="ARBA" id="ARBA00023002"/>
    </source>
</evidence>
<dbReference type="GO" id="GO:0016491">
    <property type="term" value="F:oxidoreductase activity"/>
    <property type="evidence" value="ECO:0007669"/>
    <property type="project" value="UniProtKB-KW"/>
</dbReference>
<dbReference type="PANTHER" id="PTHR43673:SF10">
    <property type="entry name" value="NADH DEHYDROGENASE_NAD(P)H NITROREDUCTASE XCC3605-RELATED"/>
    <property type="match status" value="1"/>
</dbReference>
<accession>X1NTD8</accession>
<feature type="non-terminal residue" evidence="4">
    <location>
        <position position="1"/>
    </location>
</feature>
<feature type="domain" description="Nitroreductase" evidence="3">
    <location>
        <begin position="3"/>
        <end position="79"/>
    </location>
</feature>